<feature type="transmembrane region" description="Helical" evidence="1">
    <location>
        <begin position="986"/>
        <end position="1012"/>
    </location>
</feature>
<dbReference type="Gene3D" id="3.30.2090.10">
    <property type="entry name" value="Multidrug efflux transporter AcrB TolC docking domain, DN and DC subdomains"/>
    <property type="match status" value="2"/>
</dbReference>
<dbReference type="Pfam" id="PF00873">
    <property type="entry name" value="ACR_tran"/>
    <property type="match status" value="1"/>
</dbReference>
<feature type="transmembrane region" description="Helical" evidence="1">
    <location>
        <begin position="879"/>
        <end position="901"/>
    </location>
</feature>
<keyword evidence="1" id="KW-0472">Membrane</keyword>
<dbReference type="PRINTS" id="PR00702">
    <property type="entry name" value="ACRIFLAVINRP"/>
</dbReference>
<dbReference type="EMBL" id="JACVDC010000074">
    <property type="protein sequence ID" value="MBC9797814.1"/>
    <property type="molecule type" value="Genomic_DNA"/>
</dbReference>
<feature type="transmembrane region" description="Helical" evidence="1">
    <location>
        <begin position="907"/>
        <end position="928"/>
    </location>
</feature>
<dbReference type="PANTHER" id="PTHR32063:SF0">
    <property type="entry name" value="SWARMING MOTILITY PROTEIN SWRC"/>
    <property type="match status" value="1"/>
</dbReference>
<dbReference type="RefSeq" id="WP_187966943.1">
    <property type="nucleotide sequence ID" value="NZ_JACVDC010000074.1"/>
</dbReference>
<dbReference type="GO" id="GO:0005886">
    <property type="term" value="C:plasma membrane"/>
    <property type="evidence" value="ECO:0007669"/>
    <property type="project" value="TreeGrafter"/>
</dbReference>
<dbReference type="SUPFAM" id="SSF82866">
    <property type="entry name" value="Multidrug efflux transporter AcrB transmembrane domain"/>
    <property type="match status" value="2"/>
</dbReference>
<dbReference type="Gene3D" id="1.20.1640.10">
    <property type="entry name" value="Multidrug efflux transporter AcrB transmembrane domain"/>
    <property type="match status" value="2"/>
</dbReference>
<evidence type="ECO:0000256" key="1">
    <source>
        <dbReference type="SAM" id="Phobius"/>
    </source>
</evidence>
<feature type="transmembrane region" description="Helical" evidence="1">
    <location>
        <begin position="445"/>
        <end position="467"/>
    </location>
</feature>
<dbReference type="Gene3D" id="3.30.70.1440">
    <property type="entry name" value="Multidrug efflux transporter AcrB pore domain"/>
    <property type="match status" value="1"/>
</dbReference>
<keyword evidence="3" id="KW-1185">Reference proteome</keyword>
<feature type="transmembrane region" description="Helical" evidence="1">
    <location>
        <begin position="366"/>
        <end position="386"/>
    </location>
</feature>
<feature type="transmembrane region" description="Helical" evidence="1">
    <location>
        <begin position="955"/>
        <end position="974"/>
    </location>
</feature>
<dbReference type="InterPro" id="IPR027463">
    <property type="entry name" value="AcrB_DN_DC_subdom"/>
</dbReference>
<dbReference type="Gene3D" id="3.30.70.1430">
    <property type="entry name" value="Multidrug efflux transporter AcrB pore domain"/>
    <property type="match status" value="2"/>
</dbReference>
<gene>
    <name evidence="2" type="ORF">IBL28_17720</name>
</gene>
<accession>A0A926Q4C4</accession>
<feature type="transmembrane region" description="Helical" evidence="1">
    <location>
        <begin position="473"/>
        <end position="495"/>
    </location>
</feature>
<feature type="transmembrane region" description="Helical" evidence="1">
    <location>
        <begin position="534"/>
        <end position="554"/>
    </location>
</feature>
<feature type="transmembrane region" description="Helical" evidence="1">
    <location>
        <begin position="340"/>
        <end position="359"/>
    </location>
</feature>
<protein>
    <submittedName>
        <fullName evidence="2">Efflux RND transporter permease subunit</fullName>
    </submittedName>
</protein>
<sequence>MVKFLIHKPIGSLMTTLAIVILGLIAITHVPISLMPDLDIPEITVQLNADNMSARELEDAIVTPLRNSLMQVSHLEDIQSEASNGNAIIRLHFTYGTKTDYAFIEVNEKVDRAMASLPRELERPKVIKASSSDIPVFYLNLTLKHGQAIKPNGKVSREFIDFNRFVSQVVRKRIEQVPEVAMVDINGLVYSEILVLPDHNKLRALGFSLDDLEAAIKKQDIEVGSILVKESQYQYNLRLGTNLGNVRDIENIYLQKDGRVFQIRDLAEVREQPQKRTGLVLSDGKEAISMALIKQSDTRMKDLKESLKVLMVQMQEDYPDIDFSITRDQTRLLDYSINNLAQSLLWGILLAFAIMFLFLRDLKSPVLIGISVPVSMIVCILFFHLLDISINIISLSGLILGTGLMIDNSIIVIDNITQYREKGYSLSDACVLATNEVFKPLLSSALTTCAVFIPLIFLSGIAGALFYDQAMAITIGLFVSLIVSVTVLPVLYRLFYLKNNTKDSKITRLIRRLNTLDYNRFYERGFRWTMRKQTMAFVIFTILAVCTIVLFSILPKNRMPELSTPETLLVIDWNDPIHVEENKRRLLELIESLQENLETYHSHVGQQQFLLDKNSEAKSSEATLYLQAESEEKLQRLENDIMHFITENYPRSIAEYKEVDNVFNMIFSDNSAPLTARLRPVENIVQNEELQILWQELKRELPDVDLSPIAWEESLTFRANGEKMIAYNVSEDRLSNTLQSAFNEKEVLSIMNNQEFVPVVLGGEENNISKILQETMVGADDSTYYHVNEFLISSRGLDLKTVIAGKEGEYYPLDLEVESSSASQIIEKIKNVIDKNSFYDVSFSGSIFKNQQLIQELLIVLSITLILLYFILASQFESLTLPLIILIEIPVSISGTLFLLILCGMGLNLMSMIGIVVMCGIVINDSILKIDTVIQLQKQGYGLLRSLLIAGQRRLKPILMTSLTTILALLPVLFTGGLGGELQTPLAIALIGGMLLGTVVSLYLIPLCYYHLVRKKAYVYKKGEI</sequence>
<feature type="transmembrane region" description="Helical" evidence="1">
    <location>
        <begin position="12"/>
        <end position="32"/>
    </location>
</feature>
<dbReference type="AlphaFoldDB" id="A0A926Q4C4"/>
<evidence type="ECO:0000313" key="2">
    <source>
        <dbReference type="EMBL" id="MBC9797814.1"/>
    </source>
</evidence>
<dbReference type="SUPFAM" id="SSF82714">
    <property type="entry name" value="Multidrug efflux transporter AcrB TolC docking domain, DN and DC subdomains"/>
    <property type="match status" value="1"/>
</dbReference>
<comment type="caution">
    <text evidence="2">The sequence shown here is derived from an EMBL/GenBank/DDBJ whole genome shotgun (WGS) entry which is preliminary data.</text>
</comment>
<evidence type="ECO:0000313" key="3">
    <source>
        <dbReference type="Proteomes" id="UP000653730"/>
    </source>
</evidence>
<keyword evidence="1" id="KW-0812">Transmembrane</keyword>
<dbReference type="GO" id="GO:0042910">
    <property type="term" value="F:xenobiotic transmembrane transporter activity"/>
    <property type="evidence" value="ECO:0007669"/>
    <property type="project" value="TreeGrafter"/>
</dbReference>
<dbReference type="Gene3D" id="3.30.70.1320">
    <property type="entry name" value="Multidrug efflux transporter AcrB pore domain like"/>
    <property type="match status" value="1"/>
</dbReference>
<proteinExistence type="predicted"/>
<feature type="transmembrane region" description="Helical" evidence="1">
    <location>
        <begin position="853"/>
        <end position="872"/>
    </location>
</feature>
<keyword evidence="1" id="KW-1133">Transmembrane helix</keyword>
<reference evidence="2 3" key="1">
    <citation type="submission" date="2020-09" db="EMBL/GenBank/DDBJ databases">
        <title>Sinomicrobium weinanense sp. nov., a halophilic bacteria isolated from saline-alkali soil.</title>
        <authorList>
            <person name="Wu P."/>
            <person name="Ren H."/>
            <person name="Mei Y."/>
            <person name="Liang Y."/>
            <person name="Chen Z."/>
        </authorList>
    </citation>
    <scope>NUCLEOTIDE SEQUENCE [LARGE SCALE GENOMIC DNA]</scope>
    <source>
        <strain evidence="2 3">FJxs</strain>
    </source>
</reference>
<dbReference type="PANTHER" id="PTHR32063">
    <property type="match status" value="1"/>
</dbReference>
<feature type="transmembrane region" description="Helical" evidence="1">
    <location>
        <begin position="392"/>
        <end position="413"/>
    </location>
</feature>
<dbReference type="InterPro" id="IPR001036">
    <property type="entry name" value="Acrflvin-R"/>
</dbReference>
<name>A0A926Q4C4_9FLAO</name>
<dbReference type="SUPFAM" id="SSF82693">
    <property type="entry name" value="Multidrug efflux transporter AcrB pore domain, PN1, PN2, PC1 and PC2 subdomains"/>
    <property type="match status" value="2"/>
</dbReference>
<organism evidence="2 3">
    <name type="scientific">Sinomicrobium weinanense</name>
    <dbReference type="NCBI Taxonomy" id="2842200"/>
    <lineage>
        <taxon>Bacteria</taxon>
        <taxon>Pseudomonadati</taxon>
        <taxon>Bacteroidota</taxon>
        <taxon>Flavobacteriia</taxon>
        <taxon>Flavobacteriales</taxon>
        <taxon>Flavobacteriaceae</taxon>
        <taxon>Sinomicrobium</taxon>
    </lineage>
</organism>
<dbReference type="Proteomes" id="UP000653730">
    <property type="component" value="Unassembled WGS sequence"/>
</dbReference>